<evidence type="ECO:0000259" key="2">
    <source>
        <dbReference type="SMART" id="SM00062"/>
    </source>
</evidence>
<organism evidence="3 4">
    <name type="scientific">Notoacmeibacter ruber</name>
    <dbReference type="NCBI Taxonomy" id="2670375"/>
    <lineage>
        <taxon>Bacteria</taxon>
        <taxon>Pseudomonadati</taxon>
        <taxon>Pseudomonadota</taxon>
        <taxon>Alphaproteobacteria</taxon>
        <taxon>Hyphomicrobiales</taxon>
        <taxon>Notoacmeibacteraceae</taxon>
        <taxon>Notoacmeibacter</taxon>
    </lineage>
</organism>
<evidence type="ECO:0000313" key="3">
    <source>
        <dbReference type="EMBL" id="RLQ89332.1"/>
    </source>
</evidence>
<dbReference type="EMBL" id="RCWN01000001">
    <property type="protein sequence ID" value="RLQ89332.1"/>
    <property type="molecule type" value="Genomic_DNA"/>
</dbReference>
<keyword evidence="4" id="KW-1185">Reference proteome</keyword>
<comment type="caution">
    <text evidence="3">The sequence shown here is derived from an EMBL/GenBank/DDBJ whole genome shotgun (WGS) entry which is preliminary data.</text>
</comment>
<dbReference type="Proteomes" id="UP000281094">
    <property type="component" value="Unassembled WGS sequence"/>
</dbReference>
<proteinExistence type="predicted"/>
<dbReference type="InterPro" id="IPR001638">
    <property type="entry name" value="Solute-binding_3/MltF_N"/>
</dbReference>
<sequence length="273" mass="30224">MPACLVLAVTGDLQAQQAPPTQPRLWDETERVDRVDASSVQRLRFLTVLDDPPFSFLDKFGKLAGLHVDLVRAICEELNIAERCQIQALPFEELISTLQEGNGDAIIAGLPATAENRRSLIFTRPYLLPAARFLTSRNELGATQPASFEGRRVGVLAGSTHETLLRRDMPDVDPAVYTREDWMLEDLKSNKIDAVFGDAARYSVWLAGPGADGCCAFASGPYLAPDLFGDGWMIAVSERDRALADALNAALRTISNDQRFEQIFFRYFPLGIY</sequence>
<gene>
    <name evidence="3" type="ORF">D8780_02060</name>
</gene>
<name>A0A3L7JLD0_9HYPH</name>
<evidence type="ECO:0000256" key="1">
    <source>
        <dbReference type="ARBA" id="ARBA00022729"/>
    </source>
</evidence>
<dbReference type="PANTHER" id="PTHR35936">
    <property type="entry name" value="MEMBRANE-BOUND LYTIC MUREIN TRANSGLYCOSYLASE F"/>
    <property type="match status" value="1"/>
</dbReference>
<accession>A0A3L7JLD0</accession>
<dbReference type="SMART" id="SM00062">
    <property type="entry name" value="PBPb"/>
    <property type="match status" value="1"/>
</dbReference>
<evidence type="ECO:0000313" key="4">
    <source>
        <dbReference type="Proteomes" id="UP000281094"/>
    </source>
</evidence>
<dbReference type="PANTHER" id="PTHR35936:SF35">
    <property type="entry name" value="L-CYSTINE-BINDING PROTEIN TCYJ"/>
    <property type="match status" value="1"/>
</dbReference>
<dbReference type="AlphaFoldDB" id="A0A3L7JLD0"/>
<feature type="domain" description="Solute-binding protein family 3/N-terminal" evidence="2">
    <location>
        <begin position="42"/>
        <end position="271"/>
    </location>
</feature>
<dbReference type="Pfam" id="PF00497">
    <property type="entry name" value="SBP_bac_3"/>
    <property type="match status" value="1"/>
</dbReference>
<keyword evidence="1" id="KW-0732">Signal</keyword>
<protein>
    <submittedName>
        <fullName evidence="3">Amino acid ABC transporter</fullName>
    </submittedName>
</protein>
<dbReference type="SUPFAM" id="SSF53850">
    <property type="entry name" value="Periplasmic binding protein-like II"/>
    <property type="match status" value="1"/>
</dbReference>
<reference evidence="3 4" key="1">
    <citation type="submission" date="2018-10" db="EMBL/GenBank/DDBJ databases">
        <title>Notoacmeibacter sp. M2BS9Y-3-1, whole genome shotgun sequence.</title>
        <authorList>
            <person name="Tuo L."/>
        </authorList>
    </citation>
    <scope>NUCLEOTIDE SEQUENCE [LARGE SCALE GENOMIC DNA]</scope>
    <source>
        <strain evidence="3 4">M2BS9Y-3-1</strain>
    </source>
</reference>
<dbReference type="Gene3D" id="3.40.190.10">
    <property type="entry name" value="Periplasmic binding protein-like II"/>
    <property type="match status" value="2"/>
</dbReference>